<protein>
    <submittedName>
        <fullName evidence="1">Uncharacterized protein</fullName>
    </submittedName>
</protein>
<accession>X1D4Z4</accession>
<dbReference type="AlphaFoldDB" id="X1D4Z4"/>
<name>X1D4Z4_9ZZZZ</name>
<feature type="non-terminal residue" evidence="1">
    <location>
        <position position="1"/>
    </location>
</feature>
<proteinExistence type="predicted"/>
<dbReference type="EMBL" id="BART01036931">
    <property type="protein sequence ID" value="GAH15826.1"/>
    <property type="molecule type" value="Genomic_DNA"/>
</dbReference>
<evidence type="ECO:0000313" key="1">
    <source>
        <dbReference type="EMBL" id="GAH15826.1"/>
    </source>
</evidence>
<organism evidence="1">
    <name type="scientific">marine sediment metagenome</name>
    <dbReference type="NCBI Taxonomy" id="412755"/>
    <lineage>
        <taxon>unclassified sequences</taxon>
        <taxon>metagenomes</taxon>
        <taxon>ecological metagenomes</taxon>
    </lineage>
</organism>
<sequence length="102" mass="11953">YLSAILNSNTLTEQIKIMKSSRHIFKLPFNIAIRKYNLENFTHQELSKLGKKGQEIALSTIKNALKKNKDKFSKYKIQNILKKEIEPILNKIDELLIRELIL</sequence>
<gene>
    <name evidence="1" type="ORF">S01H4_62050</name>
</gene>
<comment type="caution">
    <text evidence="1">The sequence shown here is derived from an EMBL/GenBank/DDBJ whole genome shotgun (WGS) entry which is preliminary data.</text>
</comment>
<reference evidence="1" key="1">
    <citation type="journal article" date="2014" name="Front. Microbiol.">
        <title>High frequency of phylogenetically diverse reductive dehalogenase-homologous genes in deep subseafloor sedimentary metagenomes.</title>
        <authorList>
            <person name="Kawai M."/>
            <person name="Futagami T."/>
            <person name="Toyoda A."/>
            <person name="Takaki Y."/>
            <person name="Nishi S."/>
            <person name="Hori S."/>
            <person name="Arai W."/>
            <person name="Tsubouchi T."/>
            <person name="Morono Y."/>
            <person name="Uchiyama I."/>
            <person name="Ito T."/>
            <person name="Fujiyama A."/>
            <person name="Inagaki F."/>
            <person name="Takami H."/>
        </authorList>
    </citation>
    <scope>NUCLEOTIDE SEQUENCE</scope>
    <source>
        <strain evidence="1">Expedition CK06-06</strain>
    </source>
</reference>